<evidence type="ECO:0000313" key="8">
    <source>
        <dbReference type="EMBL" id="KAF4629302.1"/>
    </source>
</evidence>
<dbReference type="Pfam" id="PF20684">
    <property type="entry name" value="Fung_rhodopsin"/>
    <property type="match status" value="1"/>
</dbReference>
<protein>
    <recommendedName>
        <fullName evidence="7">Rhodopsin domain-containing protein</fullName>
    </recommendedName>
</protein>
<evidence type="ECO:0000256" key="4">
    <source>
        <dbReference type="ARBA" id="ARBA00023136"/>
    </source>
</evidence>
<feature type="transmembrane region" description="Helical" evidence="6">
    <location>
        <begin position="219"/>
        <end position="239"/>
    </location>
</feature>
<evidence type="ECO:0000256" key="6">
    <source>
        <dbReference type="SAM" id="Phobius"/>
    </source>
</evidence>
<gene>
    <name evidence="8" type="ORF">G7Y89_g8852</name>
</gene>
<evidence type="ECO:0000256" key="5">
    <source>
        <dbReference type="ARBA" id="ARBA00038359"/>
    </source>
</evidence>
<feature type="transmembrane region" description="Helical" evidence="6">
    <location>
        <begin position="167"/>
        <end position="189"/>
    </location>
</feature>
<organism evidence="8 9">
    <name type="scientific">Cudoniella acicularis</name>
    <dbReference type="NCBI Taxonomy" id="354080"/>
    <lineage>
        <taxon>Eukaryota</taxon>
        <taxon>Fungi</taxon>
        <taxon>Dikarya</taxon>
        <taxon>Ascomycota</taxon>
        <taxon>Pezizomycotina</taxon>
        <taxon>Leotiomycetes</taxon>
        <taxon>Helotiales</taxon>
        <taxon>Tricladiaceae</taxon>
        <taxon>Cudoniella</taxon>
    </lineage>
</organism>
<feature type="domain" description="Rhodopsin" evidence="7">
    <location>
        <begin position="128"/>
        <end position="310"/>
    </location>
</feature>
<dbReference type="GO" id="GO:0016020">
    <property type="term" value="C:membrane"/>
    <property type="evidence" value="ECO:0007669"/>
    <property type="project" value="UniProtKB-SubCell"/>
</dbReference>
<dbReference type="PANTHER" id="PTHR33048">
    <property type="entry name" value="PTH11-LIKE INTEGRAL MEMBRANE PROTEIN (AFU_ORTHOLOGUE AFUA_5G11245)"/>
    <property type="match status" value="1"/>
</dbReference>
<keyword evidence="9" id="KW-1185">Reference proteome</keyword>
<sequence>MLATSKKRSDIHRPLRKEEPRRIRKQIADIFVLLQDSIYATFSPRNYNGTRQHSHEIPGGAAFCEQHHVDFVGSHGDAPTVVTKEQEILIETKRLYDYRGLGNKPIHYSYKPSFTNPHRRSPTYQLQSVATCLLFAIAISSTLTLTFVKISALDLFVSIFPVRKFRIAVYTVMAITTCYGLSYTVATLASCQPIQFNWDKTIASGTCIDTSKYYTSQTIISLLLDVMVVGLPMPMLWGLKMQVQRRIALMCIFGMGIFICIISILRAVLNATSLLSTDFPLYIAESSLLGLLEANFSIINACLPLLQPVATVISHKLKSLSSGFGSRGTTLKNQGALSMSTRKSTRKTPFGGSEDAKFKRLQDHLYPLSYDSVTQVTNTGIEATCGASNEELELRELDSIAKGESKRNQRITVTNAWKVDSDSVG</sequence>
<feature type="transmembrane region" description="Helical" evidence="6">
    <location>
        <begin position="133"/>
        <end position="160"/>
    </location>
</feature>
<comment type="caution">
    <text evidence="8">The sequence shown here is derived from an EMBL/GenBank/DDBJ whole genome shotgun (WGS) entry which is preliminary data.</text>
</comment>
<comment type="similarity">
    <text evidence="5">Belongs to the SAT4 family.</text>
</comment>
<evidence type="ECO:0000259" key="7">
    <source>
        <dbReference type="Pfam" id="PF20684"/>
    </source>
</evidence>
<dbReference type="Proteomes" id="UP000566819">
    <property type="component" value="Unassembled WGS sequence"/>
</dbReference>
<keyword evidence="2 6" id="KW-0812">Transmembrane</keyword>
<evidence type="ECO:0000256" key="3">
    <source>
        <dbReference type="ARBA" id="ARBA00022989"/>
    </source>
</evidence>
<dbReference type="EMBL" id="JAAMPI010000695">
    <property type="protein sequence ID" value="KAF4629302.1"/>
    <property type="molecule type" value="Genomic_DNA"/>
</dbReference>
<dbReference type="InterPro" id="IPR052337">
    <property type="entry name" value="SAT4-like"/>
</dbReference>
<name>A0A8H4RJJ3_9HELO</name>
<evidence type="ECO:0000256" key="1">
    <source>
        <dbReference type="ARBA" id="ARBA00004141"/>
    </source>
</evidence>
<dbReference type="OrthoDB" id="5273647at2759"/>
<evidence type="ECO:0000313" key="9">
    <source>
        <dbReference type="Proteomes" id="UP000566819"/>
    </source>
</evidence>
<dbReference type="InterPro" id="IPR049326">
    <property type="entry name" value="Rhodopsin_dom_fungi"/>
</dbReference>
<dbReference type="AlphaFoldDB" id="A0A8H4RJJ3"/>
<comment type="subcellular location">
    <subcellularLocation>
        <location evidence="1">Membrane</location>
        <topology evidence="1">Multi-pass membrane protein</topology>
    </subcellularLocation>
</comment>
<dbReference type="PANTHER" id="PTHR33048:SF47">
    <property type="entry name" value="INTEGRAL MEMBRANE PROTEIN-RELATED"/>
    <property type="match status" value="1"/>
</dbReference>
<keyword evidence="3 6" id="KW-1133">Transmembrane helix</keyword>
<reference evidence="8 9" key="1">
    <citation type="submission" date="2020-03" db="EMBL/GenBank/DDBJ databases">
        <title>Draft Genome Sequence of Cudoniella acicularis.</title>
        <authorList>
            <person name="Buettner E."/>
            <person name="Kellner H."/>
        </authorList>
    </citation>
    <scope>NUCLEOTIDE SEQUENCE [LARGE SCALE GENOMIC DNA]</scope>
    <source>
        <strain evidence="8 9">DSM 108380</strain>
    </source>
</reference>
<feature type="transmembrane region" description="Helical" evidence="6">
    <location>
        <begin position="246"/>
        <end position="269"/>
    </location>
</feature>
<keyword evidence="4 6" id="KW-0472">Membrane</keyword>
<proteinExistence type="inferred from homology"/>
<evidence type="ECO:0000256" key="2">
    <source>
        <dbReference type="ARBA" id="ARBA00022692"/>
    </source>
</evidence>
<accession>A0A8H4RJJ3</accession>